<dbReference type="Proteomes" id="UP000464751">
    <property type="component" value="Chromosome"/>
</dbReference>
<reference evidence="2 3" key="1">
    <citation type="submission" date="2020-02" db="EMBL/GenBank/DDBJ databases">
        <authorList>
            <person name="Li G."/>
        </authorList>
    </citation>
    <scope>NUCLEOTIDE SEQUENCE [LARGE SCALE GENOMIC DNA]</scope>
    <source>
        <strain evidence="2 3">DSM 102029</strain>
    </source>
</reference>
<evidence type="ECO:0000256" key="1">
    <source>
        <dbReference type="SAM" id="MobiDB-lite"/>
    </source>
</evidence>
<dbReference type="RefSeq" id="WP_163074852.1">
    <property type="nucleotide sequence ID" value="NZ_CP048630.1"/>
</dbReference>
<dbReference type="AlphaFoldDB" id="A0A6P1YK38"/>
<feature type="region of interest" description="Disordered" evidence="1">
    <location>
        <begin position="44"/>
        <end position="121"/>
    </location>
</feature>
<protein>
    <submittedName>
        <fullName evidence="2">DUF2934 domain-containing protein</fullName>
    </submittedName>
</protein>
<dbReference type="KEGG" id="apra:G3A50_08615"/>
<dbReference type="Pfam" id="PF11154">
    <property type="entry name" value="DUF2934"/>
    <property type="match status" value="1"/>
</dbReference>
<accession>A0A6P1YK38</accession>
<keyword evidence="3" id="KW-1185">Reference proteome</keyword>
<dbReference type="EMBL" id="CP048630">
    <property type="protein sequence ID" value="QIB33757.1"/>
    <property type="molecule type" value="Genomic_DNA"/>
</dbReference>
<gene>
    <name evidence="2" type="ORF">G3A50_08615</name>
</gene>
<sequence length="121" mass="12949">MDELQNRIRERAYLLWVEEGRPHGRDEHHWHMAVQFIATEDAAASAGEVAAQPKAPAKKPTVAKKSKVKPVAAEAAPKKPVKTPAPAAQVAAVPETAEPPQAAPKVPSARKRSKTPVATAK</sequence>
<name>A0A6P1YK38_9HYPH</name>
<dbReference type="InterPro" id="IPR021327">
    <property type="entry name" value="DUF2934"/>
</dbReference>
<organism evidence="2 3">
    <name type="scientific">Ancylobacter pratisalsi</name>
    <dbReference type="NCBI Taxonomy" id="1745854"/>
    <lineage>
        <taxon>Bacteria</taxon>
        <taxon>Pseudomonadati</taxon>
        <taxon>Pseudomonadota</taxon>
        <taxon>Alphaproteobacteria</taxon>
        <taxon>Hyphomicrobiales</taxon>
        <taxon>Xanthobacteraceae</taxon>
        <taxon>Ancylobacter</taxon>
    </lineage>
</organism>
<evidence type="ECO:0000313" key="3">
    <source>
        <dbReference type="Proteomes" id="UP000464751"/>
    </source>
</evidence>
<evidence type="ECO:0000313" key="2">
    <source>
        <dbReference type="EMBL" id="QIB33757.1"/>
    </source>
</evidence>
<feature type="compositionally biased region" description="Low complexity" evidence="1">
    <location>
        <begin position="82"/>
        <end position="105"/>
    </location>
</feature>
<feature type="compositionally biased region" description="Low complexity" evidence="1">
    <location>
        <begin position="44"/>
        <end position="60"/>
    </location>
</feature>
<proteinExistence type="predicted"/>